<name>A0A176VW88_MARPO</name>
<proteinExistence type="inferred from homology"/>
<keyword evidence="2" id="KW-0646">Protease inhibitor</keyword>
<accession>A0A176VW88</accession>
<evidence type="ECO:0000256" key="1">
    <source>
        <dbReference type="ARBA" id="ARBA00008210"/>
    </source>
</evidence>
<evidence type="ECO:0000256" key="3">
    <source>
        <dbReference type="ARBA" id="ARBA00022900"/>
    </source>
</evidence>
<evidence type="ECO:0000313" key="4">
    <source>
        <dbReference type="EMBL" id="OAE25069.1"/>
    </source>
</evidence>
<dbReference type="AlphaFoldDB" id="A0A176VW88"/>
<keyword evidence="3" id="KW-0722">Serine protease inhibitor</keyword>
<dbReference type="InterPro" id="IPR036354">
    <property type="entry name" value="Prot_inh_pot1_sf"/>
</dbReference>
<comment type="caution">
    <text evidence="4">The sequence shown here is derived from an EMBL/GenBank/DDBJ whole genome shotgun (WGS) entry which is preliminary data.</text>
</comment>
<dbReference type="SUPFAM" id="SSF54654">
    <property type="entry name" value="CI-2 family of serine protease inhibitors"/>
    <property type="match status" value="1"/>
</dbReference>
<dbReference type="Gene3D" id="3.30.10.10">
    <property type="entry name" value="Trypsin Inhibitor V, subunit A"/>
    <property type="match status" value="1"/>
</dbReference>
<reference evidence="4" key="1">
    <citation type="submission" date="2016-03" db="EMBL/GenBank/DDBJ databases">
        <title>Mechanisms controlling the formation of the plant cell surface in tip-growing cells are functionally conserved among land plants.</title>
        <authorList>
            <person name="Honkanen S."/>
            <person name="Jones V.A."/>
            <person name="Morieri G."/>
            <person name="Champion C."/>
            <person name="Hetherington A.J."/>
            <person name="Kelly S."/>
            <person name="Saint-Marcoux D."/>
            <person name="Proust H."/>
            <person name="Prescott H."/>
            <person name="Dolan L."/>
        </authorList>
    </citation>
    <scope>NUCLEOTIDE SEQUENCE [LARGE SCALE GENOMIC DNA]</scope>
    <source>
        <tissue evidence="4">Whole gametophyte</tissue>
    </source>
</reference>
<evidence type="ECO:0000313" key="5">
    <source>
        <dbReference type="Proteomes" id="UP000077202"/>
    </source>
</evidence>
<comment type="similarity">
    <text evidence="1">Belongs to the protease inhibitor I13 (potato type I serine protease inhibitor) family.</text>
</comment>
<keyword evidence="5" id="KW-1185">Reference proteome</keyword>
<dbReference type="EMBL" id="LVLJ01002405">
    <property type="protein sequence ID" value="OAE25069.1"/>
    <property type="molecule type" value="Genomic_DNA"/>
</dbReference>
<sequence>MARFVDISFVKCSLSLEISLDLIDLVYIMVIKAADPGDCVYLFSGPNSGWPELMGIGYEEAIDKRNPDEHGFQVDNGPTGFPRADDVTFRRVLVDVEKAGNVAVVPKFVKVEIHLYAYWVSRLEYVSPAVEKANSCFLVSTLIFYCSGSTGEPLCMQ</sequence>
<organism evidence="4 5">
    <name type="scientific">Marchantia polymorpha subsp. ruderalis</name>
    <dbReference type="NCBI Taxonomy" id="1480154"/>
    <lineage>
        <taxon>Eukaryota</taxon>
        <taxon>Viridiplantae</taxon>
        <taxon>Streptophyta</taxon>
        <taxon>Embryophyta</taxon>
        <taxon>Marchantiophyta</taxon>
        <taxon>Marchantiopsida</taxon>
        <taxon>Marchantiidae</taxon>
        <taxon>Marchantiales</taxon>
        <taxon>Marchantiaceae</taxon>
        <taxon>Marchantia</taxon>
    </lineage>
</organism>
<dbReference type="InterPro" id="IPR000864">
    <property type="entry name" value="Prot_inh_pot1"/>
</dbReference>
<dbReference type="GO" id="GO:0004867">
    <property type="term" value="F:serine-type endopeptidase inhibitor activity"/>
    <property type="evidence" value="ECO:0007669"/>
    <property type="project" value="UniProtKB-KW"/>
</dbReference>
<evidence type="ECO:0000256" key="2">
    <source>
        <dbReference type="ARBA" id="ARBA00022690"/>
    </source>
</evidence>
<gene>
    <name evidence="4" type="ORF">AXG93_1163s1040</name>
</gene>
<dbReference type="Pfam" id="PF00280">
    <property type="entry name" value="potato_inhibit"/>
    <property type="match status" value="1"/>
</dbReference>
<dbReference type="GO" id="GO:0009611">
    <property type="term" value="P:response to wounding"/>
    <property type="evidence" value="ECO:0007669"/>
    <property type="project" value="InterPro"/>
</dbReference>
<protein>
    <submittedName>
        <fullName evidence="4">Uncharacterized protein</fullName>
    </submittedName>
</protein>
<dbReference type="Proteomes" id="UP000077202">
    <property type="component" value="Unassembled WGS sequence"/>
</dbReference>